<dbReference type="InterPro" id="IPR009081">
    <property type="entry name" value="PP-bd_ACP"/>
</dbReference>
<dbReference type="InterPro" id="IPR036736">
    <property type="entry name" value="ACP-like_sf"/>
</dbReference>
<dbReference type="Gene3D" id="1.10.1200.10">
    <property type="entry name" value="ACP-like"/>
    <property type="match status" value="1"/>
</dbReference>
<dbReference type="Pfam" id="PF00550">
    <property type="entry name" value="PP-binding"/>
    <property type="match status" value="1"/>
</dbReference>
<proteinExistence type="predicted"/>
<feature type="domain" description="Carrier" evidence="1">
    <location>
        <begin position="4"/>
        <end position="83"/>
    </location>
</feature>
<reference evidence="2 3" key="1">
    <citation type="journal article" date="2019" name="Int. J. Syst. Evol. Microbiol.">
        <title>Photorhabdus khanii subsp. guanajuatensis subsp. nov., isolated from Heterorhabditis atacamensis, and Photorhabdus luminescens subsp. mexicana subsp. nov., isolated from Heterorhabditis mexicana entomopathogenic nematodes.</title>
        <authorList>
            <person name="Machado R.A.R."/>
            <person name="Bruno P."/>
            <person name="Arce C.C.M."/>
            <person name="Liechti N."/>
            <person name="Kohler A."/>
            <person name="Bernal J."/>
            <person name="Bruggmann R."/>
            <person name="Turlings T.C.J."/>
        </authorList>
    </citation>
    <scope>NUCLEOTIDE SEQUENCE [LARGE SCALE GENOMIC DNA]</scope>
    <source>
        <strain evidence="2 3">MEX47-22</strain>
    </source>
</reference>
<sequence length="87" mass="9562">MNKSEIFSIIKNILTKELNVGSLNDISESTSLRDELGLDSMTTLTFLMSLEDNVPNFMIDANTLEASDVQSIGSVCDYVLERLNGVS</sequence>
<organism evidence="2 3">
    <name type="scientific">Photorhabdus luminescens subsp. mexicana</name>
    <dbReference type="NCBI Taxonomy" id="2100167"/>
    <lineage>
        <taxon>Bacteria</taxon>
        <taxon>Pseudomonadati</taxon>
        <taxon>Pseudomonadota</taxon>
        <taxon>Gammaproteobacteria</taxon>
        <taxon>Enterobacterales</taxon>
        <taxon>Morganellaceae</taxon>
        <taxon>Photorhabdus</taxon>
    </lineage>
</organism>
<dbReference type="PROSITE" id="PS50075">
    <property type="entry name" value="CARRIER"/>
    <property type="match status" value="1"/>
</dbReference>
<name>A0A4R4JQ22_PHOLU</name>
<dbReference type="AlphaFoldDB" id="A0A4R4JQ22"/>
<evidence type="ECO:0000313" key="3">
    <source>
        <dbReference type="Proteomes" id="UP000295550"/>
    </source>
</evidence>
<comment type="caution">
    <text evidence="2">The sequence shown here is derived from an EMBL/GenBank/DDBJ whole genome shotgun (WGS) entry which is preliminary data.</text>
</comment>
<dbReference type="Proteomes" id="UP000295550">
    <property type="component" value="Unassembled WGS sequence"/>
</dbReference>
<accession>A0A4R4JQ22</accession>
<evidence type="ECO:0000259" key="1">
    <source>
        <dbReference type="PROSITE" id="PS50075"/>
    </source>
</evidence>
<evidence type="ECO:0000313" key="2">
    <source>
        <dbReference type="EMBL" id="TDB55761.1"/>
    </source>
</evidence>
<dbReference type="SUPFAM" id="SSF47336">
    <property type="entry name" value="ACP-like"/>
    <property type="match status" value="1"/>
</dbReference>
<dbReference type="EMBL" id="PUJX01000003">
    <property type="protein sequence ID" value="TDB55761.1"/>
    <property type="molecule type" value="Genomic_DNA"/>
</dbReference>
<protein>
    <submittedName>
        <fullName evidence="2">Acyl carrier protein</fullName>
    </submittedName>
</protein>
<gene>
    <name evidence="2" type="ORF">C5468_03870</name>
</gene>